<dbReference type="AlphaFoldDB" id="A0A8S1XB90"/>
<keyword evidence="1" id="KW-0472">Membrane</keyword>
<protein>
    <submittedName>
        <fullName evidence="2">Uncharacterized protein</fullName>
    </submittedName>
</protein>
<gene>
    <name evidence="2" type="ORF">POCTA_138.1.T1160194</name>
</gene>
<organism evidence="2 3">
    <name type="scientific">Paramecium octaurelia</name>
    <dbReference type="NCBI Taxonomy" id="43137"/>
    <lineage>
        <taxon>Eukaryota</taxon>
        <taxon>Sar</taxon>
        <taxon>Alveolata</taxon>
        <taxon>Ciliophora</taxon>
        <taxon>Intramacronucleata</taxon>
        <taxon>Oligohymenophorea</taxon>
        <taxon>Peniculida</taxon>
        <taxon>Parameciidae</taxon>
        <taxon>Paramecium</taxon>
    </lineage>
</organism>
<name>A0A8S1XB90_PAROT</name>
<dbReference type="Proteomes" id="UP000683925">
    <property type="component" value="Unassembled WGS sequence"/>
</dbReference>
<keyword evidence="1" id="KW-1133">Transmembrane helix</keyword>
<comment type="caution">
    <text evidence="2">The sequence shown here is derived from an EMBL/GenBank/DDBJ whole genome shotgun (WGS) entry which is preliminary data.</text>
</comment>
<evidence type="ECO:0000313" key="3">
    <source>
        <dbReference type="Proteomes" id="UP000683925"/>
    </source>
</evidence>
<reference evidence="2" key="1">
    <citation type="submission" date="2021-01" db="EMBL/GenBank/DDBJ databases">
        <authorList>
            <consortium name="Genoscope - CEA"/>
            <person name="William W."/>
        </authorList>
    </citation>
    <scope>NUCLEOTIDE SEQUENCE</scope>
</reference>
<proteinExistence type="predicted"/>
<accession>A0A8S1XB90</accession>
<sequence length="92" mass="11551">MKTLERQTEIGRGFMKINQQSKWHLLEREYKFIKQATYMISFMNFQIMDMSIVILTMDMQYQKINYYFINKKYSYTNFFIQKYKQVFNFIPY</sequence>
<feature type="transmembrane region" description="Helical" evidence="1">
    <location>
        <begin position="36"/>
        <end position="57"/>
    </location>
</feature>
<evidence type="ECO:0000256" key="1">
    <source>
        <dbReference type="SAM" id="Phobius"/>
    </source>
</evidence>
<evidence type="ECO:0000313" key="2">
    <source>
        <dbReference type="EMBL" id="CAD8198397.1"/>
    </source>
</evidence>
<keyword evidence="3" id="KW-1185">Reference proteome</keyword>
<dbReference type="EMBL" id="CAJJDP010000116">
    <property type="protein sequence ID" value="CAD8198397.1"/>
    <property type="molecule type" value="Genomic_DNA"/>
</dbReference>
<keyword evidence="1" id="KW-0812">Transmembrane</keyword>